<dbReference type="EMBL" id="AEAH01003039">
    <property type="protein sequence ID" value="EGH34918.1"/>
    <property type="molecule type" value="Genomic_DNA"/>
</dbReference>
<reference evidence="2 3" key="1">
    <citation type="journal article" date="2011" name="PLoS Pathog.">
        <title>Dynamic evolution of pathogenicity revealed by sequencing and comparative genomics of 19 Pseudomonas syringae isolates.</title>
        <authorList>
            <person name="Baltrus D.A."/>
            <person name="Nishimura M.T."/>
            <person name="Romanchuk A."/>
            <person name="Chang J.H."/>
            <person name="Mukhtar M.S."/>
            <person name="Cherkis K."/>
            <person name="Roach J."/>
            <person name="Grant S.R."/>
            <person name="Jones C.D."/>
            <person name="Dangl J.L."/>
        </authorList>
    </citation>
    <scope>NUCLEOTIDE SEQUENCE [LARGE SCALE GENOMIC DNA]</scope>
    <source>
        <strain evidence="3">M301072PT</strain>
    </source>
</reference>
<feature type="domain" description="NAD-dependent epimerase/dehydratase" evidence="1">
    <location>
        <begin position="1"/>
        <end position="62"/>
    </location>
</feature>
<dbReference type="SUPFAM" id="SSF51735">
    <property type="entry name" value="NAD(P)-binding Rossmann-fold domains"/>
    <property type="match status" value="1"/>
</dbReference>
<dbReference type="InterPro" id="IPR036291">
    <property type="entry name" value="NAD(P)-bd_dom_sf"/>
</dbReference>
<dbReference type="Gene3D" id="3.40.50.720">
    <property type="entry name" value="NAD(P)-binding Rossmann-like Domain"/>
    <property type="match status" value="1"/>
</dbReference>
<sequence length="67" mass="7705">FASSNHVIGFYKQTETIDAHSPRRPDSYYGLSKSYGEDMASFYFDRYGIETVSIRIGSSFAEPQNRR</sequence>
<proteinExistence type="predicted"/>
<dbReference type="HOGENOM" id="CLU_2837421_0_0_6"/>
<dbReference type="Proteomes" id="UP000004471">
    <property type="component" value="Unassembled WGS sequence"/>
</dbReference>
<evidence type="ECO:0000313" key="3">
    <source>
        <dbReference type="Proteomes" id="UP000004471"/>
    </source>
</evidence>
<gene>
    <name evidence="2" type="ORF">PSYJA_40450</name>
</gene>
<dbReference type="AlphaFoldDB" id="F3FXH6"/>
<evidence type="ECO:0000313" key="2">
    <source>
        <dbReference type="EMBL" id="EGH34918.1"/>
    </source>
</evidence>
<dbReference type="Pfam" id="PF01370">
    <property type="entry name" value="Epimerase"/>
    <property type="match status" value="1"/>
</dbReference>
<name>F3FXH6_PSESX</name>
<protein>
    <recommendedName>
        <fullName evidence="1">NAD-dependent epimerase/dehydratase domain-containing protein</fullName>
    </recommendedName>
</protein>
<accession>F3FXH6</accession>
<feature type="non-terminal residue" evidence="2">
    <location>
        <position position="1"/>
    </location>
</feature>
<dbReference type="InterPro" id="IPR001509">
    <property type="entry name" value="Epimerase_deHydtase"/>
</dbReference>
<comment type="caution">
    <text evidence="2">The sequence shown here is derived from an EMBL/GenBank/DDBJ whole genome shotgun (WGS) entry which is preliminary data.</text>
</comment>
<evidence type="ECO:0000259" key="1">
    <source>
        <dbReference type="Pfam" id="PF01370"/>
    </source>
</evidence>
<organism evidence="2 3">
    <name type="scientific">Pseudomonas syringae pv. japonica str. M301072</name>
    <dbReference type="NCBI Taxonomy" id="629262"/>
    <lineage>
        <taxon>Bacteria</taxon>
        <taxon>Pseudomonadati</taxon>
        <taxon>Pseudomonadota</taxon>
        <taxon>Gammaproteobacteria</taxon>
        <taxon>Pseudomonadales</taxon>
        <taxon>Pseudomonadaceae</taxon>
        <taxon>Pseudomonas</taxon>
        <taxon>Pseudomonas syringae</taxon>
    </lineage>
</organism>
<feature type="non-terminal residue" evidence="2">
    <location>
        <position position="67"/>
    </location>
</feature>